<proteinExistence type="predicted"/>
<reference evidence="2" key="1">
    <citation type="submission" date="2017-09" db="EMBL/GenBank/DDBJ databases">
        <authorList>
            <person name="Varghese N."/>
            <person name="Submissions S."/>
        </authorList>
    </citation>
    <scope>NUCLEOTIDE SEQUENCE [LARGE SCALE GENOMIC DNA]</scope>
    <source>
        <strain evidence="2">JKS000234</strain>
    </source>
</reference>
<name>A0A286BX81_9GAMM</name>
<gene>
    <name evidence="1" type="ORF">SAMN06273570_3169</name>
</gene>
<keyword evidence="2" id="KW-1185">Reference proteome</keyword>
<dbReference type="EMBL" id="OCMY01000001">
    <property type="protein sequence ID" value="SOD38740.1"/>
    <property type="molecule type" value="Genomic_DNA"/>
</dbReference>
<evidence type="ECO:0000313" key="2">
    <source>
        <dbReference type="Proteomes" id="UP000219271"/>
    </source>
</evidence>
<accession>A0A286BX81</accession>
<dbReference type="AlphaFoldDB" id="A0A286BX81"/>
<organism evidence="1 2">
    <name type="scientific">Candidatus Pantoea floridensis</name>
    <dbReference type="NCBI Taxonomy" id="1938870"/>
    <lineage>
        <taxon>Bacteria</taxon>
        <taxon>Pseudomonadati</taxon>
        <taxon>Pseudomonadota</taxon>
        <taxon>Gammaproteobacteria</taxon>
        <taxon>Enterobacterales</taxon>
        <taxon>Erwiniaceae</taxon>
        <taxon>Pantoea</taxon>
    </lineage>
</organism>
<dbReference type="Proteomes" id="UP000219271">
    <property type="component" value="Unassembled WGS sequence"/>
</dbReference>
<sequence length="37" mass="4694">MVYFIIAVTTGLFIFGSYRCWERYRHRLIQHYPSRRR</sequence>
<evidence type="ECO:0000313" key="1">
    <source>
        <dbReference type="EMBL" id="SOD38740.1"/>
    </source>
</evidence>
<protein>
    <submittedName>
        <fullName evidence="1">Uncharacterized protein</fullName>
    </submittedName>
</protein>